<name>A0A979FWE6_HYAAZ</name>
<gene>
    <name evidence="3 4" type="primary">LOC108668256</name>
</gene>
<reference evidence="3 4" key="1">
    <citation type="submission" date="2025-04" db="UniProtKB">
        <authorList>
            <consortium name="RefSeq"/>
        </authorList>
    </citation>
    <scope>IDENTIFICATION</scope>
    <source>
        <tissue evidence="3 4">Whole organism</tissue>
    </source>
</reference>
<dbReference type="Proteomes" id="UP000694843">
    <property type="component" value="Unplaced"/>
</dbReference>
<feature type="region of interest" description="Disordered" evidence="1">
    <location>
        <begin position="1143"/>
        <end position="1187"/>
    </location>
</feature>
<dbReference type="RefSeq" id="XP_047741584.1">
    <property type="nucleotide sequence ID" value="XM_047885628.1"/>
</dbReference>
<sequence length="1187" mass="132421">MSPNPVIEFAFTNVQVGNGRCLTATCKFCTTGKKTVSFYQNSCGNLIRHLKRHHINAYRMYFNKYVKNKLSSVKPVIQFKSLTVASPNIETTSSITSRLPMHATSCTSSCNTIAPCGKTQLPQSTVSCDATQLQSSASSFDATQLPRSATSCDATQLPLSTNSFDATWLQGSATLCNATQLPCNKNFFDATQLQHSATSCYAIQLPHSAISFDATQLQCSAASCDATQLPWSKTSFEATQLQRSATSCAATQLPHSASSFDVTQLPHSATSCNANQLPHSAASFDTTLLPNEKILSTSELRLPHSTTSFVPPMVQIPTKVGKSSASARGTVGQMPICKPQCSACALLLCARKFYCASLQAALQECKHENDCCCKTMYNGFIIEACEETNLSKSIVTKKNDKSFVSQYDCEKDVFTHYCKVCLSHQNPLKHCKSGESWCDGMTFTETRSKNAAKKRHLLSVQHQEALKFSRCEDKQQMKLKRPTTDECKNATKNSMVAGIFMATNSLSFRLYPALCTLLAIICPPHLSHPLGNQHHTHTAVQNIMHANYRACAITMKNHFSQIFPATKSTRKFMISCDKGTAPKDVSRQVIVASYIADNGLPKEVLLCVSMLQQGDAMATTNHVKETVALFMEPSSVAFICTDKASVYTEEKGSLIDLLKASDGYHKLIGLPDFCHKVENLLNRTMPKWVSDTLTMCRSVVAFINDHNIVKNHVHNFINVVRGTTFTAIPNQCDTHFTEYLHYYLDAILKNIHILFQALPVLMNDANALGENAKRILKLVANESFVVRAMMIRQVYKTISSKEKLAKDSCFGPFDYKHQVESIKPDLNELKSLSPEIKSFLNDGNLKFISDTNYATDGHDVLLEEVISNLDLKTRNKVERSRDTVISLTEENSKWIEEICNEAPNYLVIPTPIRLATDLFSIHKNKHSASIKNLFDSVNIKFESCDDECKGFLECTCLENDYLKFMEIFRSEWQAGANNKLIKHGSETLQSYTEAFAHYISSNNDKSKYPVNIIRCLEIIQLMKPTLSATERVMSHVANTVHNLFDSKYVYKTEPDEKDLIDNVNNEVFLKCNTNMVQHDADLARTIFLSDNHRECLMKTKKCTVKSKTISNYIEELGSDVMKRNLPKQCLVLDQKKVGSKKRKIDSWLTKKSEHEVPSSSNSDSVLPSSTNEAAIVQPEEVIMHAST</sequence>
<evidence type="ECO:0000313" key="3">
    <source>
        <dbReference type="RefSeq" id="XP_047741583.1"/>
    </source>
</evidence>
<dbReference type="AlphaFoldDB" id="A0A979FWE6"/>
<feature type="compositionally biased region" description="Basic and acidic residues" evidence="1">
    <location>
        <begin position="1144"/>
        <end position="1156"/>
    </location>
</feature>
<evidence type="ECO:0000256" key="1">
    <source>
        <dbReference type="SAM" id="MobiDB-lite"/>
    </source>
</evidence>
<proteinExistence type="predicted"/>
<dbReference type="GeneID" id="108668256"/>
<evidence type="ECO:0000313" key="4">
    <source>
        <dbReference type="RefSeq" id="XP_047741584.1"/>
    </source>
</evidence>
<feature type="compositionally biased region" description="Low complexity" evidence="1">
    <location>
        <begin position="1157"/>
        <end position="1169"/>
    </location>
</feature>
<evidence type="ECO:0000313" key="2">
    <source>
        <dbReference type="Proteomes" id="UP000694843"/>
    </source>
</evidence>
<organism evidence="2 3">
    <name type="scientific">Hyalella azteca</name>
    <name type="common">Amphipod</name>
    <dbReference type="NCBI Taxonomy" id="294128"/>
    <lineage>
        <taxon>Eukaryota</taxon>
        <taxon>Metazoa</taxon>
        <taxon>Ecdysozoa</taxon>
        <taxon>Arthropoda</taxon>
        <taxon>Crustacea</taxon>
        <taxon>Multicrustacea</taxon>
        <taxon>Malacostraca</taxon>
        <taxon>Eumalacostraca</taxon>
        <taxon>Peracarida</taxon>
        <taxon>Amphipoda</taxon>
        <taxon>Senticaudata</taxon>
        <taxon>Talitrida</taxon>
        <taxon>Talitroidea</taxon>
        <taxon>Hyalellidae</taxon>
        <taxon>Hyalella</taxon>
    </lineage>
</organism>
<dbReference type="RefSeq" id="XP_047741583.1">
    <property type="nucleotide sequence ID" value="XM_047885627.1"/>
</dbReference>
<accession>A0A979FWE6</accession>
<protein>
    <submittedName>
        <fullName evidence="3 4">Uncharacterized protein LOC108668256</fullName>
    </submittedName>
</protein>
<keyword evidence="2" id="KW-1185">Reference proteome</keyword>
<dbReference type="KEGG" id="hazt:108668256"/>